<sequence length="120" mass="12652">MRGQPSGVGSLSARIYMGSLVVTLFASSRAAVMPPTDSTALHQCPRHIAMVFPIAASSLTSIQSPSTFSANRSHVSSSSTLGQTCLLILVYFVLNRSIRSCRTGRLGSDTVHGAAQLVDQ</sequence>
<feature type="chain" id="PRO_5002064351" description="Secreted protein" evidence="1">
    <location>
        <begin position="31"/>
        <end position="120"/>
    </location>
</feature>
<evidence type="ECO:0000256" key="1">
    <source>
        <dbReference type="SAM" id="SignalP"/>
    </source>
</evidence>
<evidence type="ECO:0008006" key="3">
    <source>
        <dbReference type="Google" id="ProtNLM"/>
    </source>
</evidence>
<name>A0A0A9EIR1_ARUDO</name>
<feature type="signal peptide" evidence="1">
    <location>
        <begin position="1"/>
        <end position="30"/>
    </location>
</feature>
<reference evidence="2" key="1">
    <citation type="submission" date="2014-09" db="EMBL/GenBank/DDBJ databases">
        <authorList>
            <person name="Magalhaes I.L.F."/>
            <person name="Oliveira U."/>
            <person name="Santos F.R."/>
            <person name="Vidigal T.H.D.A."/>
            <person name="Brescovit A.D."/>
            <person name="Santos A.J."/>
        </authorList>
    </citation>
    <scope>NUCLEOTIDE SEQUENCE</scope>
    <source>
        <tissue evidence="2">Shoot tissue taken approximately 20 cm above the soil surface</tissue>
    </source>
</reference>
<organism evidence="2">
    <name type="scientific">Arundo donax</name>
    <name type="common">Giant reed</name>
    <name type="synonym">Donax arundinaceus</name>
    <dbReference type="NCBI Taxonomy" id="35708"/>
    <lineage>
        <taxon>Eukaryota</taxon>
        <taxon>Viridiplantae</taxon>
        <taxon>Streptophyta</taxon>
        <taxon>Embryophyta</taxon>
        <taxon>Tracheophyta</taxon>
        <taxon>Spermatophyta</taxon>
        <taxon>Magnoliopsida</taxon>
        <taxon>Liliopsida</taxon>
        <taxon>Poales</taxon>
        <taxon>Poaceae</taxon>
        <taxon>PACMAD clade</taxon>
        <taxon>Arundinoideae</taxon>
        <taxon>Arundineae</taxon>
        <taxon>Arundo</taxon>
    </lineage>
</organism>
<evidence type="ECO:0000313" key="2">
    <source>
        <dbReference type="EMBL" id="JAD99976.1"/>
    </source>
</evidence>
<dbReference type="AlphaFoldDB" id="A0A0A9EIR1"/>
<keyword evidence="1" id="KW-0732">Signal</keyword>
<proteinExistence type="predicted"/>
<accession>A0A0A9EIR1</accession>
<reference evidence="2" key="2">
    <citation type="journal article" date="2015" name="Data Brief">
        <title>Shoot transcriptome of the giant reed, Arundo donax.</title>
        <authorList>
            <person name="Barrero R.A."/>
            <person name="Guerrero F.D."/>
            <person name="Moolhuijzen P."/>
            <person name="Goolsby J.A."/>
            <person name="Tidwell J."/>
            <person name="Bellgard S.E."/>
            <person name="Bellgard M.I."/>
        </authorList>
    </citation>
    <scope>NUCLEOTIDE SEQUENCE</scope>
    <source>
        <tissue evidence="2">Shoot tissue taken approximately 20 cm above the soil surface</tissue>
    </source>
</reference>
<dbReference type="EMBL" id="GBRH01197919">
    <property type="protein sequence ID" value="JAD99976.1"/>
    <property type="molecule type" value="Transcribed_RNA"/>
</dbReference>
<protein>
    <recommendedName>
        <fullName evidence="3">Secreted protein</fullName>
    </recommendedName>
</protein>